<dbReference type="InterPro" id="IPR006311">
    <property type="entry name" value="TAT_signal"/>
</dbReference>
<dbReference type="PROSITE" id="PS51318">
    <property type="entry name" value="TAT"/>
    <property type="match status" value="1"/>
</dbReference>
<proteinExistence type="predicted"/>
<accession>A0A1B5KSK5</accession>
<evidence type="ECO:0000313" key="3">
    <source>
        <dbReference type="Proteomes" id="UP000054053"/>
    </source>
</evidence>
<dbReference type="AlphaFoldDB" id="A0A1B5KSK5"/>
<evidence type="ECO:0000256" key="1">
    <source>
        <dbReference type="SAM" id="SignalP"/>
    </source>
</evidence>
<feature type="chain" id="PRO_5008577539" description="Small secreted protein" evidence="1">
    <location>
        <begin position="23"/>
        <end position="161"/>
    </location>
</feature>
<protein>
    <recommendedName>
        <fullName evidence="4">Small secreted protein</fullName>
    </recommendedName>
</protein>
<gene>
    <name evidence="2" type="ORF">UVI_02004090</name>
</gene>
<name>A0A1B5KSK5_USTVR</name>
<evidence type="ECO:0008006" key="4">
    <source>
        <dbReference type="Google" id="ProtNLM"/>
    </source>
</evidence>
<keyword evidence="1" id="KW-0732">Signal</keyword>
<evidence type="ECO:0000313" key="2">
    <source>
        <dbReference type="EMBL" id="GAO13874.1"/>
    </source>
</evidence>
<feature type="signal peptide" evidence="1">
    <location>
        <begin position="1"/>
        <end position="22"/>
    </location>
</feature>
<organism evidence="2 3">
    <name type="scientific">Ustilaginoidea virens</name>
    <name type="common">Rice false smut fungus</name>
    <name type="synonym">Villosiclava virens</name>
    <dbReference type="NCBI Taxonomy" id="1159556"/>
    <lineage>
        <taxon>Eukaryota</taxon>
        <taxon>Fungi</taxon>
        <taxon>Dikarya</taxon>
        <taxon>Ascomycota</taxon>
        <taxon>Pezizomycotina</taxon>
        <taxon>Sordariomycetes</taxon>
        <taxon>Hypocreomycetidae</taxon>
        <taxon>Hypocreales</taxon>
        <taxon>Clavicipitaceae</taxon>
        <taxon>Ustilaginoidea</taxon>
    </lineage>
</organism>
<comment type="caution">
    <text evidence="2">The sequence shown here is derived from an EMBL/GenBank/DDBJ whole genome shotgun (WGS) entry which is preliminary data.</text>
</comment>
<dbReference type="EMBL" id="BBTG02000002">
    <property type="protein sequence ID" value="GAO13874.1"/>
    <property type="molecule type" value="Genomic_DNA"/>
</dbReference>
<dbReference type="Proteomes" id="UP000054053">
    <property type="component" value="Unassembled WGS sequence"/>
</dbReference>
<reference evidence="3" key="1">
    <citation type="journal article" date="2016" name="Genome Announc.">
        <title>Genome sequence of Ustilaginoidea virens IPU010, a rice pathogenic fungus causing false smut.</title>
        <authorList>
            <person name="Kumagai T."/>
            <person name="Ishii T."/>
            <person name="Terai G."/>
            <person name="Umemura M."/>
            <person name="Machida M."/>
            <person name="Asai K."/>
        </authorList>
    </citation>
    <scope>NUCLEOTIDE SEQUENCE [LARGE SCALE GENOMIC DNA]</scope>
    <source>
        <strain evidence="3">IPU010</strain>
    </source>
</reference>
<sequence length="161" mass="17340">MKSRRAMFAAALAVLLAAAAAAVSPAAARDYAPGKRNICVKENGTGSPILWTGKFCKTRNGWPSSAFVGNVEYHPPICCYDMAAYGSYLEVIQGSAAACAYADRYGVSMTYITKVPGRDGVYDITVANAPYGTDTSKTPGRYICKRAAVNELRYYGNYPYN</sequence>